<dbReference type="PROSITE" id="PS50102">
    <property type="entry name" value="RRM"/>
    <property type="match status" value="6"/>
</dbReference>
<dbReference type="InterPro" id="IPR035979">
    <property type="entry name" value="RBD_domain_sf"/>
</dbReference>
<reference evidence="10" key="1">
    <citation type="submission" date="2025-08" db="UniProtKB">
        <authorList>
            <consortium name="RefSeq"/>
        </authorList>
    </citation>
    <scope>IDENTIFICATION</scope>
    <source>
        <tissue evidence="10">Entire body</tissue>
    </source>
</reference>
<dbReference type="Pfam" id="PF00076">
    <property type="entry name" value="RRM_1"/>
    <property type="match status" value="6"/>
</dbReference>
<feature type="domain" description="RRM" evidence="8">
    <location>
        <begin position="428"/>
        <end position="500"/>
    </location>
</feature>
<dbReference type="CDD" id="cd12571">
    <property type="entry name" value="RRM6_RBM19"/>
    <property type="match status" value="1"/>
</dbReference>
<comment type="subcellular location">
    <subcellularLocation>
        <location evidence="1">Nucleus</location>
    </subcellularLocation>
</comment>
<dbReference type="InterPro" id="IPR012677">
    <property type="entry name" value="Nucleotide-bd_a/b_plait_sf"/>
</dbReference>
<gene>
    <name evidence="10" type="primary">LOC108735567</name>
</gene>
<dbReference type="InterPro" id="IPR051945">
    <property type="entry name" value="RRM_MRD1_RNA_proc_ribogen"/>
</dbReference>
<dbReference type="InterPro" id="IPR034418">
    <property type="entry name" value="RMB19_RRM1"/>
</dbReference>
<dbReference type="InterPro" id="IPR034423">
    <property type="entry name" value="RBM19_RRM5"/>
</dbReference>
<feature type="domain" description="RRM" evidence="8">
    <location>
        <begin position="553"/>
        <end position="636"/>
    </location>
</feature>
<dbReference type="CDD" id="cd12318">
    <property type="entry name" value="RRM5_RBM19_like"/>
    <property type="match status" value="1"/>
</dbReference>
<dbReference type="RefSeq" id="XP_025831297.1">
    <property type="nucleotide sequence ID" value="XM_025975512.1"/>
</dbReference>
<evidence type="ECO:0000256" key="6">
    <source>
        <dbReference type="PROSITE-ProRule" id="PRU00176"/>
    </source>
</evidence>
<feature type="compositionally biased region" description="Acidic residues" evidence="7">
    <location>
        <begin position="539"/>
        <end position="550"/>
    </location>
</feature>
<dbReference type="Proteomes" id="UP000192223">
    <property type="component" value="Unplaced"/>
</dbReference>
<dbReference type="PANTHER" id="PTHR48039:SF5">
    <property type="entry name" value="RNA-BINDING PROTEIN 28"/>
    <property type="match status" value="1"/>
</dbReference>
<evidence type="ECO:0000256" key="5">
    <source>
        <dbReference type="ARBA" id="ARBA00023242"/>
    </source>
</evidence>
<feature type="domain" description="RRM" evidence="8">
    <location>
        <begin position="143"/>
        <end position="214"/>
    </location>
</feature>
<dbReference type="SMART" id="SM00360">
    <property type="entry name" value="RRM"/>
    <property type="match status" value="6"/>
</dbReference>
<keyword evidence="4 6" id="KW-0694">RNA-binding</keyword>
<feature type="domain" description="RRM" evidence="8">
    <location>
        <begin position="2"/>
        <end position="75"/>
    </location>
</feature>
<organism evidence="9 10">
    <name type="scientific">Agrilus planipennis</name>
    <name type="common">Emerald ash borer</name>
    <name type="synonym">Agrilus marcopoli</name>
    <dbReference type="NCBI Taxonomy" id="224129"/>
    <lineage>
        <taxon>Eukaryota</taxon>
        <taxon>Metazoa</taxon>
        <taxon>Ecdysozoa</taxon>
        <taxon>Arthropoda</taxon>
        <taxon>Hexapoda</taxon>
        <taxon>Insecta</taxon>
        <taxon>Pterygota</taxon>
        <taxon>Neoptera</taxon>
        <taxon>Endopterygota</taxon>
        <taxon>Coleoptera</taxon>
        <taxon>Polyphaga</taxon>
        <taxon>Elateriformia</taxon>
        <taxon>Buprestoidea</taxon>
        <taxon>Buprestidae</taxon>
        <taxon>Agrilinae</taxon>
        <taxon>Agrilus</taxon>
    </lineage>
</organism>
<evidence type="ECO:0000256" key="3">
    <source>
        <dbReference type="ARBA" id="ARBA00022737"/>
    </source>
</evidence>
<protein>
    <submittedName>
        <fullName evidence="10">Probable RNA-binding protein 19</fullName>
    </submittedName>
</protein>
<dbReference type="FunFam" id="3.30.70.330:FF:001065">
    <property type="entry name" value="Predicted protein"/>
    <property type="match status" value="1"/>
</dbReference>
<accession>A0A7F5R5D8</accession>
<dbReference type="CDD" id="cd12564">
    <property type="entry name" value="RRM1_RBM19"/>
    <property type="match status" value="1"/>
</dbReference>
<dbReference type="FunCoup" id="A0A7F5R5D8">
    <property type="interactions" value="1977"/>
</dbReference>
<dbReference type="InParanoid" id="A0A7F5R5D8"/>
<name>A0A7F5R5D8_AGRPL</name>
<comment type="similarity">
    <text evidence="2">Belongs to the RRM MRD1 family.</text>
</comment>
<evidence type="ECO:0000313" key="9">
    <source>
        <dbReference type="Proteomes" id="UP000192223"/>
    </source>
</evidence>
<evidence type="ECO:0000256" key="7">
    <source>
        <dbReference type="SAM" id="MobiDB-lite"/>
    </source>
</evidence>
<evidence type="ECO:0000313" key="10">
    <source>
        <dbReference type="RefSeq" id="XP_025831297.1"/>
    </source>
</evidence>
<dbReference type="AlphaFoldDB" id="A0A7F5R5D8"/>
<dbReference type="GO" id="GO:0005730">
    <property type="term" value="C:nucleolus"/>
    <property type="evidence" value="ECO:0007669"/>
    <property type="project" value="TreeGrafter"/>
</dbReference>
<dbReference type="InterPro" id="IPR034421">
    <property type="entry name" value="RBM19_RRM6"/>
</dbReference>
<dbReference type="FunFam" id="3.30.70.330:FF:000277">
    <property type="entry name" value="RNA binding motif protein 19"/>
    <property type="match status" value="1"/>
</dbReference>
<keyword evidence="3" id="KW-0677">Repeat</keyword>
<dbReference type="GO" id="GO:0003729">
    <property type="term" value="F:mRNA binding"/>
    <property type="evidence" value="ECO:0007669"/>
    <property type="project" value="TreeGrafter"/>
</dbReference>
<dbReference type="OrthoDB" id="439639at2759"/>
<proteinExistence type="inferred from homology"/>
<keyword evidence="5" id="KW-0539">Nucleus</keyword>
<dbReference type="SUPFAM" id="SSF54928">
    <property type="entry name" value="RNA-binding domain, RBD"/>
    <property type="match status" value="4"/>
</dbReference>
<dbReference type="GeneID" id="108735567"/>
<sequence length="770" mass="88112">MSRIIVKNLPKDITEDKLRKLFSEKGTITDIQLKYTPDGKFRQFGFVGYQNEKEAEEAIIYFNNSRIKTNKIVVQPCALLGDEGKPKTWSKYTNDRVKDHPPVSVDNENDKKANKVKIIELLEKKEENNTEACIKKKEKVKLYTIKLKGLPYKCKKKDIKIFLKPLIPYTIRIPPKVKGFAYVGFKTERHANQALLKNKSFIAGKQIQIIKYTEKGNTEENNVDPKLKKWKTQEESLQNEEDIAESGRIFIRNLAYTTTEDDIEKLFAKFGPITEVNLPVDPITRKLKGFGVITFLMPEHAVKAYSELDGTIHQGRMLHLLPGKVKDTYQETDLTNYKQAKASKEKLEAGSSHNWNSLFLGHDAVAEVIAENYGTTKEAVLGPHGDSNAAVRLALGETQIIQNTKKFLEEEGVVLDMFEKPIKRRSKNIIIVKNLPHGTSAEELREVFEKHGILGRVILPPSGITALIEFIEPSEARKAFNKLAYSKFKHIPLFLEWAPDGSLQEKTFSEIKQVTESHSKNIDEKKEEENKNGKITNQIEEEEEEEEVPEENTTLFVKNLNFQTTDETLKKHFEECGKIFYANVAVKKDKNNPKNRLSMGYGFVQFYHKTSCNKALKTLQASVLDGKTLELKRSERTLKTDVKYTSKKPKVTKQTGTKILVRNVPFQANRKEIWELFNTFGELKTVRLPKKMSIEQNAHRGFAFVDFVAANDAKKAFEALCQSTHLYGRRLVLEWAATEGLEEIRKRTAEHFHSAEEVKSKKSILNVEIT</sequence>
<dbReference type="FunFam" id="3.30.70.330:FF:000738">
    <property type="entry name" value="RNA-binding motif protein 19"/>
    <property type="match status" value="1"/>
</dbReference>
<evidence type="ECO:0000256" key="2">
    <source>
        <dbReference type="ARBA" id="ARBA00008033"/>
    </source>
</evidence>
<feature type="region of interest" description="Disordered" evidence="7">
    <location>
        <begin position="518"/>
        <end position="551"/>
    </location>
</feature>
<dbReference type="KEGG" id="apln:108735567"/>
<dbReference type="PANTHER" id="PTHR48039">
    <property type="entry name" value="RNA-BINDING MOTIF PROTEIN 14B"/>
    <property type="match status" value="1"/>
</dbReference>
<keyword evidence="9" id="KW-1185">Reference proteome</keyword>
<feature type="compositionally biased region" description="Basic and acidic residues" evidence="7">
    <location>
        <begin position="518"/>
        <end position="532"/>
    </location>
</feature>
<feature type="domain" description="RRM" evidence="8">
    <location>
        <begin position="247"/>
        <end position="325"/>
    </location>
</feature>
<dbReference type="Gene3D" id="3.30.70.330">
    <property type="match status" value="6"/>
</dbReference>
<evidence type="ECO:0000259" key="8">
    <source>
        <dbReference type="PROSITE" id="PS50102"/>
    </source>
</evidence>
<evidence type="ECO:0000256" key="4">
    <source>
        <dbReference type="ARBA" id="ARBA00022884"/>
    </source>
</evidence>
<feature type="domain" description="RRM" evidence="8">
    <location>
        <begin position="657"/>
        <end position="738"/>
    </location>
</feature>
<dbReference type="InterPro" id="IPR000504">
    <property type="entry name" value="RRM_dom"/>
</dbReference>
<evidence type="ECO:0000256" key="1">
    <source>
        <dbReference type="ARBA" id="ARBA00004123"/>
    </source>
</evidence>